<dbReference type="InterPro" id="IPR050832">
    <property type="entry name" value="Bact_Acetyltransf"/>
</dbReference>
<protein>
    <submittedName>
        <fullName evidence="4">GNAT family N-acetyltransferase</fullName>
    </submittedName>
</protein>
<evidence type="ECO:0000256" key="2">
    <source>
        <dbReference type="ARBA" id="ARBA00023315"/>
    </source>
</evidence>
<sequence>MTTVSDNPGFQIRQAAPGETGVVSGILQEAARWLVESGTPMWKDGELAPDRIAADVEAGLFYLAWAGSKAAGVFKMQPEDPLFWPDLPEGEALYLHRIAVRREFAGQGVMSSMIAFSRDATRQAGRRYLRLDCEAARPRLRAAYERLGFQTHSERQVGPYFVARYQQAIGPANPVGIGTEAG</sequence>
<name>A0ABT3G332_9BACT</name>
<dbReference type="SUPFAM" id="SSF55729">
    <property type="entry name" value="Acyl-CoA N-acyltransferases (Nat)"/>
    <property type="match status" value="1"/>
</dbReference>
<evidence type="ECO:0000256" key="1">
    <source>
        <dbReference type="ARBA" id="ARBA00022679"/>
    </source>
</evidence>
<dbReference type="RefSeq" id="WP_264513390.1">
    <property type="nucleotide sequence ID" value="NZ_JAPDDR010000004.1"/>
</dbReference>
<dbReference type="Proteomes" id="UP001165653">
    <property type="component" value="Unassembled WGS sequence"/>
</dbReference>
<accession>A0ABT3G332</accession>
<organism evidence="4 5">
    <name type="scientific">Luteolibacter rhizosphaerae</name>
    <dbReference type="NCBI Taxonomy" id="2989719"/>
    <lineage>
        <taxon>Bacteria</taxon>
        <taxon>Pseudomonadati</taxon>
        <taxon>Verrucomicrobiota</taxon>
        <taxon>Verrucomicrobiia</taxon>
        <taxon>Verrucomicrobiales</taxon>
        <taxon>Verrucomicrobiaceae</taxon>
        <taxon>Luteolibacter</taxon>
    </lineage>
</organism>
<feature type="domain" description="N-acetyltransferase" evidence="3">
    <location>
        <begin position="10"/>
        <end position="176"/>
    </location>
</feature>
<keyword evidence="1" id="KW-0808">Transferase</keyword>
<dbReference type="EMBL" id="JAPDDR010000004">
    <property type="protein sequence ID" value="MCW1913889.1"/>
    <property type="molecule type" value="Genomic_DNA"/>
</dbReference>
<gene>
    <name evidence="4" type="ORF">OJ996_09905</name>
</gene>
<dbReference type="CDD" id="cd04301">
    <property type="entry name" value="NAT_SF"/>
    <property type="match status" value="1"/>
</dbReference>
<keyword evidence="2" id="KW-0012">Acyltransferase</keyword>
<dbReference type="InterPro" id="IPR016181">
    <property type="entry name" value="Acyl_CoA_acyltransferase"/>
</dbReference>
<dbReference type="InterPro" id="IPR000182">
    <property type="entry name" value="GNAT_dom"/>
</dbReference>
<evidence type="ECO:0000313" key="4">
    <source>
        <dbReference type="EMBL" id="MCW1913889.1"/>
    </source>
</evidence>
<keyword evidence="5" id="KW-1185">Reference proteome</keyword>
<evidence type="ECO:0000313" key="5">
    <source>
        <dbReference type="Proteomes" id="UP001165653"/>
    </source>
</evidence>
<dbReference type="PANTHER" id="PTHR43877">
    <property type="entry name" value="AMINOALKYLPHOSPHONATE N-ACETYLTRANSFERASE-RELATED-RELATED"/>
    <property type="match status" value="1"/>
</dbReference>
<dbReference type="Pfam" id="PF00583">
    <property type="entry name" value="Acetyltransf_1"/>
    <property type="match status" value="1"/>
</dbReference>
<evidence type="ECO:0000259" key="3">
    <source>
        <dbReference type="PROSITE" id="PS51186"/>
    </source>
</evidence>
<dbReference type="PROSITE" id="PS51186">
    <property type="entry name" value="GNAT"/>
    <property type="match status" value="1"/>
</dbReference>
<proteinExistence type="predicted"/>
<dbReference type="Gene3D" id="3.40.630.30">
    <property type="match status" value="1"/>
</dbReference>
<reference evidence="4" key="1">
    <citation type="submission" date="2022-10" db="EMBL/GenBank/DDBJ databases">
        <title>Luteolibacter sp. GHJ8, whole genome shotgun sequencing project.</title>
        <authorList>
            <person name="Zhao G."/>
            <person name="Shen L."/>
        </authorList>
    </citation>
    <scope>NUCLEOTIDE SEQUENCE</scope>
    <source>
        <strain evidence="4">GHJ8</strain>
    </source>
</reference>
<comment type="caution">
    <text evidence="4">The sequence shown here is derived from an EMBL/GenBank/DDBJ whole genome shotgun (WGS) entry which is preliminary data.</text>
</comment>